<evidence type="ECO:0000256" key="3">
    <source>
        <dbReference type="ARBA" id="ARBA00022448"/>
    </source>
</evidence>
<evidence type="ECO:0000256" key="2">
    <source>
        <dbReference type="ARBA" id="ARBA00009477"/>
    </source>
</evidence>
<dbReference type="OrthoDB" id="9810980at2"/>
<dbReference type="GeneID" id="93091417"/>
<reference evidence="13 14" key="1">
    <citation type="submission" date="2018-06" db="EMBL/GenBank/DDBJ databases">
        <authorList>
            <consortium name="Pathogen Informatics"/>
            <person name="Doyle S."/>
        </authorList>
    </citation>
    <scope>NUCLEOTIDE SEQUENCE [LARGE SCALE GENOMIC DNA]</scope>
    <source>
        <strain evidence="13 14">NCTC12475</strain>
    </source>
</reference>
<dbReference type="Gene3D" id="2.40.30.170">
    <property type="match status" value="1"/>
</dbReference>
<protein>
    <submittedName>
        <fullName evidence="13">Protein Sape</fullName>
    </submittedName>
</protein>
<organism evidence="13 14">
    <name type="scientific">Campylobacter sputorum subsp. sputorum</name>
    <dbReference type="NCBI Taxonomy" id="32024"/>
    <lineage>
        <taxon>Bacteria</taxon>
        <taxon>Pseudomonadati</taxon>
        <taxon>Campylobacterota</taxon>
        <taxon>Epsilonproteobacteria</taxon>
        <taxon>Campylobacterales</taxon>
        <taxon>Campylobacteraceae</taxon>
        <taxon>Campylobacter</taxon>
    </lineage>
</organism>
<keyword evidence="7 10" id="KW-1133">Transmembrane helix</keyword>
<evidence type="ECO:0000256" key="7">
    <source>
        <dbReference type="ARBA" id="ARBA00022989"/>
    </source>
</evidence>
<evidence type="ECO:0000256" key="5">
    <source>
        <dbReference type="ARBA" id="ARBA00022519"/>
    </source>
</evidence>
<dbReference type="InterPro" id="IPR010129">
    <property type="entry name" value="T1SS_HlyD"/>
</dbReference>
<feature type="domain" description="AprE-like long alpha-helical hairpin" evidence="11">
    <location>
        <begin position="87"/>
        <end position="272"/>
    </location>
</feature>
<dbReference type="STRING" id="32024.GCA_000788295_01759"/>
<proteinExistence type="inferred from homology"/>
<keyword evidence="5" id="KW-0997">Cell inner membrane</keyword>
<dbReference type="GO" id="GO:0015031">
    <property type="term" value="P:protein transport"/>
    <property type="evidence" value="ECO:0007669"/>
    <property type="project" value="InterPro"/>
</dbReference>
<dbReference type="GO" id="GO:0005886">
    <property type="term" value="C:plasma membrane"/>
    <property type="evidence" value="ECO:0007669"/>
    <property type="project" value="UniProtKB-SubCell"/>
</dbReference>
<keyword evidence="8 10" id="KW-0472">Membrane</keyword>
<keyword evidence="6 10" id="KW-0812">Transmembrane</keyword>
<keyword evidence="3" id="KW-0813">Transport</keyword>
<dbReference type="InterPro" id="IPR050739">
    <property type="entry name" value="MFP"/>
</dbReference>
<keyword evidence="4" id="KW-1003">Cell membrane</keyword>
<gene>
    <name evidence="13" type="primary">prsE</name>
    <name evidence="13" type="ORF">NCTC12475_00995</name>
</gene>
<evidence type="ECO:0000259" key="11">
    <source>
        <dbReference type="Pfam" id="PF25994"/>
    </source>
</evidence>
<evidence type="ECO:0000259" key="12">
    <source>
        <dbReference type="Pfam" id="PF26002"/>
    </source>
</evidence>
<dbReference type="InterPro" id="IPR058982">
    <property type="entry name" value="Beta-barrel_AprE"/>
</dbReference>
<dbReference type="PANTHER" id="PTHR30386">
    <property type="entry name" value="MEMBRANE FUSION SUBUNIT OF EMRAB-TOLC MULTIDRUG EFFLUX PUMP"/>
    <property type="match status" value="1"/>
</dbReference>
<dbReference type="NCBIfam" id="TIGR01843">
    <property type="entry name" value="type_I_hlyD"/>
    <property type="match status" value="1"/>
</dbReference>
<evidence type="ECO:0000313" key="14">
    <source>
        <dbReference type="Proteomes" id="UP000254920"/>
    </source>
</evidence>
<dbReference type="Pfam" id="PF26002">
    <property type="entry name" value="Beta-barrel_AprE"/>
    <property type="match status" value="1"/>
</dbReference>
<evidence type="ECO:0000256" key="10">
    <source>
        <dbReference type="SAM" id="Phobius"/>
    </source>
</evidence>
<evidence type="ECO:0000256" key="1">
    <source>
        <dbReference type="ARBA" id="ARBA00004377"/>
    </source>
</evidence>
<sequence>MILKNENPTIRFGIFIIFLLVGVFGLWIGLAPLHSAAVAVGKVSVISNKKTIQHLEGGVIDKIYVKDGDHVKIGDPLVEISNAMLDSQMQILRSNFLQNSTLVSRLEAQKDDAKTITFSDEIDGFEDASMVKNAQITIFNEQSKLLNDEIDILNQRIAQLQKQISGTKAVAKAKEERITSIKEEMKEWQKLFDEQLTDKVRLRELQREETTLKGDLASLNAEIAKLEVQITETKSQIVFRKTSFKEDILKKLEVAKNDLINVKEKYKALKDQSNRTLLKSPVDGTIVELQLHTIGGVIRPGEKVMSIIPSETDFIIEAKLKTTDIDTVSVGLDADIRFSAFNTQQSHVIEGKVIYISADSLEDQRGYPYYELKAVVTKEGMKNLQNNKFFLLPGMPAEVIIKTGERTVLNYFLKPFTDMFKRAFNEE</sequence>
<evidence type="ECO:0000313" key="13">
    <source>
        <dbReference type="EMBL" id="SUX10784.1"/>
    </source>
</evidence>
<dbReference type="Gene3D" id="2.40.50.100">
    <property type="match status" value="1"/>
</dbReference>
<dbReference type="PRINTS" id="PR01490">
    <property type="entry name" value="RTXTOXIND"/>
</dbReference>
<evidence type="ECO:0000256" key="4">
    <source>
        <dbReference type="ARBA" id="ARBA00022475"/>
    </source>
</evidence>
<name>A0A381DJA2_9BACT</name>
<feature type="transmembrane region" description="Helical" evidence="10">
    <location>
        <begin position="12"/>
        <end position="30"/>
    </location>
</feature>
<dbReference type="AlphaFoldDB" id="A0A381DJA2"/>
<dbReference type="RefSeq" id="WP_089183155.1">
    <property type="nucleotide sequence ID" value="NZ_CP043427.1"/>
</dbReference>
<dbReference type="InterPro" id="IPR058781">
    <property type="entry name" value="HH_AprE-like"/>
</dbReference>
<evidence type="ECO:0000256" key="6">
    <source>
        <dbReference type="ARBA" id="ARBA00022692"/>
    </source>
</evidence>
<accession>A0A381DJA2</accession>
<evidence type="ECO:0000256" key="8">
    <source>
        <dbReference type="ARBA" id="ARBA00023136"/>
    </source>
</evidence>
<comment type="similarity">
    <text evidence="2">Belongs to the membrane fusion protein (MFP) (TC 8.A.1) family.</text>
</comment>
<keyword evidence="14" id="KW-1185">Reference proteome</keyword>
<feature type="coiled-coil region" evidence="9">
    <location>
        <begin position="143"/>
        <end position="272"/>
    </location>
</feature>
<dbReference type="Pfam" id="PF25994">
    <property type="entry name" value="HH_AprE"/>
    <property type="match status" value="1"/>
</dbReference>
<comment type="subcellular location">
    <subcellularLocation>
        <location evidence="1">Cell inner membrane</location>
        <topology evidence="1">Single-pass membrane protein</topology>
    </subcellularLocation>
</comment>
<dbReference type="PANTHER" id="PTHR30386:SF17">
    <property type="entry name" value="ALKALINE PROTEASE SECRETION PROTEIN APRE"/>
    <property type="match status" value="1"/>
</dbReference>
<evidence type="ECO:0000256" key="9">
    <source>
        <dbReference type="SAM" id="Coils"/>
    </source>
</evidence>
<dbReference type="Proteomes" id="UP000254920">
    <property type="component" value="Unassembled WGS sequence"/>
</dbReference>
<keyword evidence="9" id="KW-0175">Coiled coil</keyword>
<feature type="domain" description="AprE-like beta-barrel" evidence="12">
    <location>
        <begin position="315"/>
        <end position="404"/>
    </location>
</feature>
<dbReference type="EMBL" id="UFVD01000001">
    <property type="protein sequence ID" value="SUX10784.1"/>
    <property type="molecule type" value="Genomic_DNA"/>
</dbReference>